<dbReference type="Gene3D" id="3.10.580.10">
    <property type="entry name" value="CBS-domain"/>
    <property type="match status" value="1"/>
</dbReference>
<comment type="subcellular location">
    <subcellularLocation>
        <location evidence="1">Membrane</location>
        <topology evidence="1">Multi-pass membrane protein</topology>
    </subcellularLocation>
</comment>
<dbReference type="InterPro" id="IPR000644">
    <property type="entry name" value="CBS_dom"/>
</dbReference>
<evidence type="ECO:0000256" key="7">
    <source>
        <dbReference type="PROSITE-ProRule" id="PRU00703"/>
    </source>
</evidence>
<gene>
    <name evidence="12" type="ORF">E7747_07510</name>
</gene>
<proteinExistence type="predicted"/>
<keyword evidence="6 8" id="KW-0472">Membrane</keyword>
<evidence type="ECO:0000256" key="3">
    <source>
        <dbReference type="ARBA" id="ARBA00022737"/>
    </source>
</evidence>
<evidence type="ECO:0000256" key="4">
    <source>
        <dbReference type="ARBA" id="ARBA00022989"/>
    </source>
</evidence>
<dbReference type="InterPro" id="IPR046342">
    <property type="entry name" value="CBS_dom_sf"/>
</dbReference>
<dbReference type="InterPro" id="IPR005170">
    <property type="entry name" value="Transptr-assoc_dom"/>
</dbReference>
<evidence type="ECO:0000256" key="1">
    <source>
        <dbReference type="ARBA" id="ARBA00004141"/>
    </source>
</evidence>
<feature type="transmembrane region" description="Helical" evidence="9">
    <location>
        <begin position="94"/>
        <end position="116"/>
    </location>
</feature>
<evidence type="ECO:0000313" key="13">
    <source>
        <dbReference type="Proteomes" id="UP000297149"/>
    </source>
</evidence>
<keyword evidence="4 8" id="KW-1133">Transmembrane helix</keyword>
<dbReference type="KEGG" id="ddb:E7747_07510"/>
<keyword evidence="2 8" id="KW-0812">Transmembrane</keyword>
<evidence type="ECO:0000256" key="6">
    <source>
        <dbReference type="ARBA" id="ARBA00023136"/>
    </source>
</evidence>
<dbReference type="RefSeq" id="WP_136415118.1">
    <property type="nucleotide sequence ID" value="NZ_CAXHQF010000024.1"/>
</dbReference>
<feature type="domain" description="CBS" evidence="10">
    <location>
        <begin position="219"/>
        <end position="282"/>
    </location>
</feature>
<evidence type="ECO:0000256" key="8">
    <source>
        <dbReference type="PROSITE-ProRule" id="PRU01193"/>
    </source>
</evidence>
<dbReference type="SUPFAM" id="SSF54631">
    <property type="entry name" value="CBS-domain pair"/>
    <property type="match status" value="1"/>
</dbReference>
<evidence type="ECO:0000256" key="5">
    <source>
        <dbReference type="ARBA" id="ARBA00023122"/>
    </source>
</evidence>
<dbReference type="GO" id="GO:0005886">
    <property type="term" value="C:plasma membrane"/>
    <property type="evidence" value="ECO:0007669"/>
    <property type="project" value="TreeGrafter"/>
</dbReference>
<keyword evidence="3" id="KW-0677">Repeat</keyword>
<dbReference type="Pfam" id="PF03471">
    <property type="entry name" value="CorC_HlyC"/>
    <property type="match status" value="1"/>
</dbReference>
<dbReference type="SMART" id="SM01091">
    <property type="entry name" value="CorC_HlyC"/>
    <property type="match status" value="1"/>
</dbReference>
<evidence type="ECO:0000256" key="9">
    <source>
        <dbReference type="SAM" id="Phobius"/>
    </source>
</evidence>
<evidence type="ECO:0000313" key="12">
    <source>
        <dbReference type="EMBL" id="QCD42136.1"/>
    </source>
</evidence>
<dbReference type="PROSITE" id="PS51371">
    <property type="entry name" value="CBS"/>
    <property type="match status" value="1"/>
</dbReference>
<dbReference type="PANTHER" id="PTHR22777:SF17">
    <property type="entry name" value="UPF0053 PROTEIN SLL0260"/>
    <property type="match status" value="1"/>
</dbReference>
<organism evidence="12 13">
    <name type="scientific">Duncaniella dubosii</name>
    <dbReference type="NCBI Taxonomy" id="2518971"/>
    <lineage>
        <taxon>Bacteria</taxon>
        <taxon>Pseudomonadati</taxon>
        <taxon>Bacteroidota</taxon>
        <taxon>Bacteroidia</taxon>
        <taxon>Bacteroidales</taxon>
        <taxon>Muribaculaceae</taxon>
        <taxon>Duncaniella</taxon>
    </lineage>
</organism>
<dbReference type="InterPro" id="IPR036318">
    <property type="entry name" value="FAD-bd_PCMH-like_sf"/>
</dbReference>
<accession>A0A4P7W2G0</accession>
<keyword evidence="5 7" id="KW-0129">CBS domain</keyword>
<reference evidence="13" key="1">
    <citation type="submission" date="2019-02" db="EMBL/GenBank/DDBJ databases">
        <title>Isolation and identification of novel species under the genus Muribaculum.</title>
        <authorList>
            <person name="Miyake S."/>
            <person name="Ding Y."/>
            <person name="Low A."/>
            <person name="Soh M."/>
            <person name="Seedorf H."/>
        </authorList>
    </citation>
    <scope>NUCLEOTIDE SEQUENCE [LARGE SCALE GENOMIC DNA]</scope>
    <source>
        <strain evidence="13">H5</strain>
    </source>
</reference>
<dbReference type="InterPro" id="IPR016169">
    <property type="entry name" value="FAD-bd_PCMH_sub2"/>
</dbReference>
<keyword evidence="13" id="KW-1185">Reference proteome</keyword>
<dbReference type="GO" id="GO:0050660">
    <property type="term" value="F:flavin adenine dinucleotide binding"/>
    <property type="evidence" value="ECO:0007669"/>
    <property type="project" value="InterPro"/>
</dbReference>
<dbReference type="PANTHER" id="PTHR22777">
    <property type="entry name" value="HEMOLYSIN-RELATED"/>
    <property type="match status" value="1"/>
</dbReference>
<feature type="transmembrane region" description="Helical" evidence="9">
    <location>
        <begin position="58"/>
        <end position="82"/>
    </location>
</feature>
<protein>
    <submittedName>
        <fullName evidence="12">HlyC/CorC family transporter</fullName>
    </submittedName>
</protein>
<feature type="domain" description="CNNM transmembrane" evidence="11">
    <location>
        <begin position="1"/>
        <end position="190"/>
    </location>
</feature>
<feature type="transmembrane region" description="Helical" evidence="9">
    <location>
        <begin position="136"/>
        <end position="154"/>
    </location>
</feature>
<dbReference type="Proteomes" id="UP000297149">
    <property type="component" value="Chromosome"/>
</dbReference>
<evidence type="ECO:0000259" key="11">
    <source>
        <dbReference type="PROSITE" id="PS51846"/>
    </source>
</evidence>
<evidence type="ECO:0000256" key="2">
    <source>
        <dbReference type="ARBA" id="ARBA00022692"/>
    </source>
</evidence>
<dbReference type="Gene3D" id="3.30.465.10">
    <property type="match status" value="1"/>
</dbReference>
<dbReference type="Pfam" id="PF01595">
    <property type="entry name" value="CNNM"/>
    <property type="match status" value="1"/>
</dbReference>
<dbReference type="InterPro" id="IPR044751">
    <property type="entry name" value="Ion_transp-like_CBS"/>
</dbReference>
<name>A0A4P7W2G0_9BACT</name>
<evidence type="ECO:0000259" key="10">
    <source>
        <dbReference type="PROSITE" id="PS51371"/>
    </source>
</evidence>
<dbReference type="AlphaFoldDB" id="A0A4P7W2G0"/>
<dbReference type="InterPro" id="IPR002550">
    <property type="entry name" value="CNNM"/>
</dbReference>
<dbReference type="SUPFAM" id="SSF56176">
    <property type="entry name" value="FAD-binding/transporter-associated domain-like"/>
    <property type="match status" value="1"/>
</dbReference>
<dbReference type="Pfam" id="PF00571">
    <property type="entry name" value="CBS"/>
    <property type="match status" value="1"/>
</dbReference>
<dbReference type="PROSITE" id="PS51846">
    <property type="entry name" value="CNNM"/>
    <property type="match status" value="1"/>
</dbReference>
<dbReference type="CDD" id="cd04590">
    <property type="entry name" value="CBS_pair_CorC_HlyC_assoc"/>
    <property type="match status" value="1"/>
</dbReference>
<dbReference type="EMBL" id="CP039396">
    <property type="protein sequence ID" value="QCD42136.1"/>
    <property type="molecule type" value="Genomic_DNA"/>
</dbReference>
<sequence length="429" mass="48311">MTLTAWIILSVVSLCFSALFSGVEIAYISADRVRVGLDTNRGGLINRIIGRYYSHSDFFISTILVGNNIMLVIYGMGAAALLEPWIEANISDNQAVILVLQTIVSTLVILFTGEFLPKSVFRINPNTSLKISALPVYFFYIVLYPVSWFTSWLSKMLMKLAGIKAEDTRLGVLSITDLNDYLETKIDDLENPQEVEVENEVKIFHNALDFSTTQLRDCMAPRNELVAVDIDTTTREELSELFTSSGRSKILVYKEDIDNVVGYVHVSELFDPGRDWKEHVKEVLYAPDTLLANTMMRRLLGEKRSMAVVVDEFGGTAGLVTLEDLVEEIFGDIQDEHDKNGLTATELSPGVFEFSGRIEVRTLRDEFRLDIPEDDEYQTLAGYIIHETGSLPAQDERIEIDGITFTIKARSATRLDLIRVETTQFSDKE</sequence>